<keyword evidence="2 3" id="KW-0378">Hydrolase</keyword>
<reference evidence="6" key="2">
    <citation type="submission" date="2020-06" db="EMBL/GenBank/DDBJ databases">
        <title>Isolation of Planomicrobium glaciei.</title>
        <authorList>
            <person name="Malisova L."/>
            <person name="Safrankova R."/>
            <person name="Jakubu V."/>
            <person name="Spanelova P."/>
        </authorList>
    </citation>
    <scope>NUCLEOTIDE SEQUENCE [LARGE SCALE GENOMIC DNA]</scope>
    <source>
        <strain evidence="6">NRL-ATB46093</strain>
    </source>
</reference>
<dbReference type="PANTHER" id="PTHR43046:SF2">
    <property type="entry name" value="8-OXO-DGTP DIPHOSPHATASE-RELATED"/>
    <property type="match status" value="1"/>
</dbReference>
<dbReference type="Proteomes" id="UP000509222">
    <property type="component" value="Chromosome"/>
</dbReference>
<dbReference type="Pfam" id="PF00293">
    <property type="entry name" value="NUDIX"/>
    <property type="match status" value="1"/>
</dbReference>
<gene>
    <name evidence="5" type="ORF">HF394_16405</name>
</gene>
<keyword evidence="6" id="KW-1185">Reference proteome</keyword>
<dbReference type="InterPro" id="IPR020084">
    <property type="entry name" value="NUDIX_hydrolase_CS"/>
</dbReference>
<dbReference type="AlphaFoldDB" id="A0A7H8QDK4"/>
<dbReference type="PROSITE" id="PS51462">
    <property type="entry name" value="NUDIX"/>
    <property type="match status" value="1"/>
</dbReference>
<reference evidence="5 6" key="1">
    <citation type="submission" date="2020-04" db="EMBL/GenBank/DDBJ databases">
        <authorList>
            <person name="Pajer P."/>
            <person name="Broz P."/>
        </authorList>
    </citation>
    <scope>NUCLEOTIDE SEQUENCE [LARGE SCALE GENOMIC DNA]</scope>
    <source>
        <strain evidence="6">NRL-ATB46093</strain>
    </source>
</reference>
<dbReference type="InterPro" id="IPR020476">
    <property type="entry name" value="Nudix_hydrolase"/>
</dbReference>
<dbReference type="PANTHER" id="PTHR43046">
    <property type="entry name" value="GDP-MANNOSE MANNOSYL HYDROLASE"/>
    <property type="match status" value="1"/>
</dbReference>
<comment type="similarity">
    <text evidence="3">Belongs to the Nudix hydrolase family.</text>
</comment>
<protein>
    <submittedName>
        <fullName evidence="5">NUDIX hydrolase</fullName>
    </submittedName>
</protein>
<evidence type="ECO:0000256" key="3">
    <source>
        <dbReference type="RuleBase" id="RU003476"/>
    </source>
</evidence>
<evidence type="ECO:0000259" key="4">
    <source>
        <dbReference type="PROSITE" id="PS51462"/>
    </source>
</evidence>
<dbReference type="EMBL" id="CP051177">
    <property type="protein sequence ID" value="QKX52030.1"/>
    <property type="molecule type" value="Genomic_DNA"/>
</dbReference>
<evidence type="ECO:0000256" key="2">
    <source>
        <dbReference type="ARBA" id="ARBA00022801"/>
    </source>
</evidence>
<comment type="cofactor">
    <cofactor evidence="1">
        <name>Mg(2+)</name>
        <dbReference type="ChEBI" id="CHEBI:18420"/>
    </cofactor>
</comment>
<evidence type="ECO:0000313" key="6">
    <source>
        <dbReference type="Proteomes" id="UP000509222"/>
    </source>
</evidence>
<dbReference type="InterPro" id="IPR015797">
    <property type="entry name" value="NUDIX_hydrolase-like_dom_sf"/>
</dbReference>
<dbReference type="PROSITE" id="PS00893">
    <property type="entry name" value="NUDIX_BOX"/>
    <property type="match status" value="1"/>
</dbReference>
<dbReference type="InterPro" id="IPR000086">
    <property type="entry name" value="NUDIX_hydrolase_dom"/>
</dbReference>
<dbReference type="Gene3D" id="3.90.79.10">
    <property type="entry name" value="Nucleoside Triphosphate Pyrophosphohydrolase"/>
    <property type="match status" value="1"/>
</dbReference>
<evidence type="ECO:0000313" key="5">
    <source>
        <dbReference type="EMBL" id="QKX52030.1"/>
    </source>
</evidence>
<organism evidence="5 6">
    <name type="scientific">Planococcus glaciei</name>
    <dbReference type="NCBI Taxonomy" id="459472"/>
    <lineage>
        <taxon>Bacteria</taxon>
        <taxon>Bacillati</taxon>
        <taxon>Bacillota</taxon>
        <taxon>Bacilli</taxon>
        <taxon>Bacillales</taxon>
        <taxon>Caryophanaceae</taxon>
        <taxon>Planococcus</taxon>
    </lineage>
</organism>
<feature type="domain" description="Nudix hydrolase" evidence="4">
    <location>
        <begin position="24"/>
        <end position="150"/>
    </location>
</feature>
<proteinExistence type="inferred from homology"/>
<dbReference type="SUPFAM" id="SSF55811">
    <property type="entry name" value="Nudix"/>
    <property type="match status" value="1"/>
</dbReference>
<accession>A0A7H8QDK4</accession>
<dbReference type="GO" id="GO:0016787">
    <property type="term" value="F:hydrolase activity"/>
    <property type="evidence" value="ECO:0007669"/>
    <property type="project" value="UniProtKB-KW"/>
</dbReference>
<name>A0A7H8QDK4_9BACL</name>
<evidence type="ECO:0000256" key="1">
    <source>
        <dbReference type="ARBA" id="ARBA00001946"/>
    </source>
</evidence>
<dbReference type="RefSeq" id="WP_036808670.1">
    <property type="nucleotide sequence ID" value="NZ_CP051177.1"/>
</dbReference>
<dbReference type="PRINTS" id="PR00502">
    <property type="entry name" value="NUDIXFAMILY"/>
</dbReference>
<sequence>MNSTQNHGFEFLGFVVAQEQEIGEYHPLAGSFALIECNGKYLMCFNKWPKQWELPAGSREGNETPRECAIRELYEETGQEVDQLEFKGVLKLRNSKTGSIKTNPVYYAEVKELQPFIRNDETTEIKLWDLKEELGMIDEMDLKILESLSLSFH</sequence>